<dbReference type="PROSITE" id="PS50103">
    <property type="entry name" value="ZF_C3H1"/>
    <property type="match status" value="1"/>
</dbReference>
<protein>
    <submittedName>
        <fullName evidence="8">Zinc finger CCCH domain-containing protein 3-like isoform X1</fullName>
    </submittedName>
</protein>
<evidence type="ECO:0000256" key="5">
    <source>
        <dbReference type="SAM" id="MobiDB-lite"/>
    </source>
</evidence>
<evidence type="ECO:0000313" key="7">
    <source>
        <dbReference type="Proteomes" id="UP000515121"/>
    </source>
</evidence>
<keyword evidence="2 4" id="KW-0863">Zinc-finger</keyword>
<dbReference type="InterPro" id="IPR013085">
    <property type="entry name" value="U1-CZ_Znf_C2H2"/>
</dbReference>
<feature type="zinc finger region" description="C3H1-type" evidence="4">
    <location>
        <begin position="55"/>
        <end position="83"/>
    </location>
</feature>
<dbReference type="PANTHER" id="PTHR16465:SF0">
    <property type="entry name" value="ZINC FINGER MATRIN-TYPE PROTEIN 5"/>
    <property type="match status" value="1"/>
</dbReference>
<dbReference type="Pfam" id="PF06220">
    <property type="entry name" value="zf-U1"/>
    <property type="match status" value="1"/>
</dbReference>
<dbReference type="PANTHER" id="PTHR16465">
    <property type="entry name" value="NUCLEASE-RELATED"/>
    <property type="match status" value="1"/>
</dbReference>
<dbReference type="Pfam" id="PF00642">
    <property type="entry name" value="zf-CCCH"/>
    <property type="match status" value="1"/>
</dbReference>
<dbReference type="OrthoDB" id="2417221at2759"/>
<name>A0A6P5WTX7_DURZI</name>
<dbReference type="GO" id="GO:0003676">
    <property type="term" value="F:nucleic acid binding"/>
    <property type="evidence" value="ECO:0007669"/>
    <property type="project" value="InterPro"/>
</dbReference>
<feature type="compositionally biased region" description="Pro residues" evidence="5">
    <location>
        <begin position="137"/>
        <end position="155"/>
    </location>
</feature>
<dbReference type="InterPro" id="IPR036236">
    <property type="entry name" value="Znf_C2H2_sf"/>
</dbReference>
<gene>
    <name evidence="8" type="primary">LOC111277408</name>
</gene>
<proteinExistence type="predicted"/>
<feature type="domain" description="C3H1-type" evidence="6">
    <location>
        <begin position="55"/>
        <end position="83"/>
    </location>
</feature>
<dbReference type="RefSeq" id="XP_022719585.1">
    <property type="nucleotide sequence ID" value="XM_022863850.1"/>
</dbReference>
<dbReference type="Proteomes" id="UP000515121">
    <property type="component" value="Unplaced"/>
</dbReference>
<dbReference type="InterPro" id="IPR003604">
    <property type="entry name" value="Matrin/U1-like-C_Znf_C2H2"/>
</dbReference>
<dbReference type="AlphaFoldDB" id="A0A6P5WTX7"/>
<evidence type="ECO:0000259" key="6">
    <source>
        <dbReference type="PROSITE" id="PS50103"/>
    </source>
</evidence>
<dbReference type="InterPro" id="IPR000571">
    <property type="entry name" value="Znf_CCCH"/>
</dbReference>
<keyword evidence="7" id="KW-1185">Reference proteome</keyword>
<dbReference type="SMART" id="SM00451">
    <property type="entry name" value="ZnF_U1"/>
    <property type="match status" value="1"/>
</dbReference>
<evidence type="ECO:0000256" key="3">
    <source>
        <dbReference type="ARBA" id="ARBA00022833"/>
    </source>
</evidence>
<dbReference type="GO" id="GO:0005689">
    <property type="term" value="C:U12-type spliceosomal complex"/>
    <property type="evidence" value="ECO:0007669"/>
    <property type="project" value="TreeGrafter"/>
</dbReference>
<evidence type="ECO:0000256" key="2">
    <source>
        <dbReference type="ARBA" id="ARBA00022771"/>
    </source>
</evidence>
<dbReference type="SUPFAM" id="SSF90229">
    <property type="entry name" value="CCCH zinc finger"/>
    <property type="match status" value="1"/>
</dbReference>
<dbReference type="SUPFAM" id="SSF57667">
    <property type="entry name" value="beta-beta-alpha zinc fingers"/>
    <property type="match status" value="1"/>
</dbReference>
<evidence type="ECO:0000256" key="4">
    <source>
        <dbReference type="PROSITE-ProRule" id="PRU00723"/>
    </source>
</evidence>
<dbReference type="SMART" id="SM00356">
    <property type="entry name" value="ZnF_C3H1"/>
    <property type="match status" value="1"/>
</dbReference>
<dbReference type="GO" id="GO:0008270">
    <property type="term" value="F:zinc ion binding"/>
    <property type="evidence" value="ECO:0007669"/>
    <property type="project" value="UniProtKB-KW"/>
</dbReference>
<dbReference type="Gene3D" id="4.10.1000.10">
    <property type="entry name" value="Zinc finger, CCCH-type"/>
    <property type="match status" value="1"/>
</dbReference>
<sequence length="155" mass="17143">MPLGKYYCDYCGKQFQDTPSARKRHLQGLQHLRAKAQWFHSLNATNDPNHSFTEPFAKGLCNRFLKTGFCQYGDNCKYFHPKKDSPTTNPQAAPEPAPESDESNSHNSSFNAPKTLLLSSGVEGAGMGMTWGNLPPSLKPPPEGGYPPLPFVDWG</sequence>
<dbReference type="GeneID" id="111277408"/>
<reference evidence="8" key="1">
    <citation type="submission" date="2025-08" db="UniProtKB">
        <authorList>
            <consortium name="RefSeq"/>
        </authorList>
    </citation>
    <scope>IDENTIFICATION</scope>
    <source>
        <tissue evidence="8">Fruit stalk</tissue>
    </source>
</reference>
<keyword evidence="3 4" id="KW-0862">Zinc</keyword>
<evidence type="ECO:0000313" key="8">
    <source>
        <dbReference type="RefSeq" id="XP_022719585.1"/>
    </source>
</evidence>
<accession>A0A6P5WTX7</accession>
<evidence type="ECO:0000256" key="1">
    <source>
        <dbReference type="ARBA" id="ARBA00022723"/>
    </source>
</evidence>
<organism evidence="7 8">
    <name type="scientific">Durio zibethinus</name>
    <name type="common">Durian</name>
    <dbReference type="NCBI Taxonomy" id="66656"/>
    <lineage>
        <taxon>Eukaryota</taxon>
        <taxon>Viridiplantae</taxon>
        <taxon>Streptophyta</taxon>
        <taxon>Embryophyta</taxon>
        <taxon>Tracheophyta</taxon>
        <taxon>Spermatophyta</taxon>
        <taxon>Magnoliopsida</taxon>
        <taxon>eudicotyledons</taxon>
        <taxon>Gunneridae</taxon>
        <taxon>Pentapetalae</taxon>
        <taxon>rosids</taxon>
        <taxon>malvids</taxon>
        <taxon>Malvales</taxon>
        <taxon>Malvaceae</taxon>
        <taxon>Helicteroideae</taxon>
        <taxon>Durio</taxon>
    </lineage>
</organism>
<keyword evidence="1 4" id="KW-0479">Metal-binding</keyword>
<feature type="region of interest" description="Disordered" evidence="5">
    <location>
        <begin position="81"/>
        <end position="155"/>
    </location>
</feature>
<dbReference type="InterPro" id="IPR036855">
    <property type="entry name" value="Znf_CCCH_sf"/>
</dbReference>
<dbReference type="Gene3D" id="3.30.160.60">
    <property type="entry name" value="Classic Zinc Finger"/>
    <property type="match status" value="1"/>
</dbReference>
<dbReference type="KEGG" id="dzi:111277408"/>